<dbReference type="GO" id="GO:0004721">
    <property type="term" value="F:phosphoprotein phosphatase activity"/>
    <property type="evidence" value="ECO:0007669"/>
    <property type="project" value="TreeGrafter"/>
</dbReference>
<keyword evidence="10" id="KW-0732">Signal</keyword>
<protein>
    <recommendedName>
        <fullName evidence="2">histidine kinase</fullName>
        <ecNumber evidence="2">2.7.13.3</ecNumber>
    </recommendedName>
</protein>
<dbReference type="Pfam" id="PF02518">
    <property type="entry name" value="HATPase_c"/>
    <property type="match status" value="1"/>
</dbReference>
<feature type="chain" id="PRO_5012013625" description="histidine kinase" evidence="10">
    <location>
        <begin position="26"/>
        <end position="651"/>
    </location>
</feature>
<dbReference type="PROSITE" id="PS50109">
    <property type="entry name" value="HIS_KIN"/>
    <property type="match status" value="1"/>
</dbReference>
<dbReference type="CDD" id="cd00082">
    <property type="entry name" value="HisKA"/>
    <property type="match status" value="1"/>
</dbReference>
<evidence type="ECO:0000256" key="10">
    <source>
        <dbReference type="SAM" id="SignalP"/>
    </source>
</evidence>
<feature type="coiled-coil region" evidence="8">
    <location>
        <begin position="324"/>
        <end position="356"/>
    </location>
</feature>
<evidence type="ECO:0000259" key="11">
    <source>
        <dbReference type="PROSITE" id="PS50109"/>
    </source>
</evidence>
<organism evidence="12 13">
    <name type="scientific">Mucilaginibacter xinganensis</name>
    <dbReference type="NCBI Taxonomy" id="1234841"/>
    <lineage>
        <taxon>Bacteria</taxon>
        <taxon>Pseudomonadati</taxon>
        <taxon>Bacteroidota</taxon>
        <taxon>Sphingobacteriia</taxon>
        <taxon>Sphingobacteriales</taxon>
        <taxon>Sphingobacteriaceae</taxon>
        <taxon>Mucilaginibacter</taxon>
    </lineage>
</organism>
<evidence type="ECO:0000256" key="5">
    <source>
        <dbReference type="ARBA" id="ARBA00022777"/>
    </source>
</evidence>
<evidence type="ECO:0000256" key="1">
    <source>
        <dbReference type="ARBA" id="ARBA00000085"/>
    </source>
</evidence>
<dbReference type="RefSeq" id="WP_094569429.1">
    <property type="nucleotide sequence ID" value="NZ_CP022743.1"/>
</dbReference>
<dbReference type="GO" id="GO:0005886">
    <property type="term" value="C:plasma membrane"/>
    <property type="evidence" value="ECO:0007669"/>
    <property type="project" value="TreeGrafter"/>
</dbReference>
<dbReference type="PANTHER" id="PTHR45453:SF1">
    <property type="entry name" value="PHOSPHATE REGULON SENSOR PROTEIN PHOR"/>
    <property type="match status" value="1"/>
</dbReference>
<comment type="catalytic activity">
    <reaction evidence="1">
        <text>ATP + protein L-histidine = ADP + protein N-phospho-L-histidine.</text>
        <dbReference type="EC" id="2.7.13.3"/>
    </reaction>
</comment>
<keyword evidence="13" id="KW-1185">Reference proteome</keyword>
<dbReference type="InterPro" id="IPR003594">
    <property type="entry name" value="HATPase_dom"/>
</dbReference>
<keyword evidence="7" id="KW-0802">TPR repeat</keyword>
<dbReference type="Pfam" id="PF13424">
    <property type="entry name" value="TPR_12"/>
    <property type="match status" value="2"/>
</dbReference>
<dbReference type="InterPro" id="IPR019734">
    <property type="entry name" value="TPR_rpt"/>
</dbReference>
<keyword evidence="9" id="KW-0812">Transmembrane</keyword>
<dbReference type="InterPro" id="IPR036890">
    <property type="entry name" value="HATPase_C_sf"/>
</dbReference>
<evidence type="ECO:0000256" key="8">
    <source>
        <dbReference type="SAM" id="Coils"/>
    </source>
</evidence>
<dbReference type="InterPro" id="IPR011990">
    <property type="entry name" value="TPR-like_helical_dom_sf"/>
</dbReference>
<dbReference type="GO" id="GO:0016036">
    <property type="term" value="P:cellular response to phosphate starvation"/>
    <property type="evidence" value="ECO:0007669"/>
    <property type="project" value="TreeGrafter"/>
</dbReference>
<evidence type="ECO:0000256" key="6">
    <source>
        <dbReference type="ARBA" id="ARBA00023012"/>
    </source>
</evidence>
<keyword evidence="5 12" id="KW-0418">Kinase</keyword>
<dbReference type="KEGG" id="muc:MuYL_0993"/>
<evidence type="ECO:0000256" key="3">
    <source>
        <dbReference type="ARBA" id="ARBA00022553"/>
    </source>
</evidence>
<dbReference type="PANTHER" id="PTHR45453">
    <property type="entry name" value="PHOSPHATE REGULON SENSOR PROTEIN PHOR"/>
    <property type="match status" value="1"/>
</dbReference>
<keyword evidence="3" id="KW-0597">Phosphoprotein</keyword>
<proteinExistence type="predicted"/>
<dbReference type="SMART" id="SM00388">
    <property type="entry name" value="HisKA"/>
    <property type="match status" value="1"/>
</dbReference>
<sequence>MLSRKLSLQCVFMLLFSICYITCFAQPVNANLVKQWQQARLSKNYSADTANVKLLNQLSRQYLYNNADSALYFAKQALEMAEAQKNKSGQALSLLNISRSYYVAGDFISSLNAATKSIAISNQFSNLHSTGEVYQVIGLIYQAEAKNDDAISNLKKALEIFIKQNDHLGASKAYFNIGLCYDEMGQPGKSFPYLDKAIESANIAGDRSMILMAWNRLGEANSHLKNYKQALNYYQRVIDAKSSSNWELDFALSGMANAYYNLGDYNKAITNAHKSLALANKVNSAQDKIRALTILAKCYAAINDYKQAYNYQTLFKNTSDSLFNNEKSREINSLHLKQQRAENAKLINEIKIKEQSITFSQRLLFFRNLIAACVIIFVIAIVRSNRQKTALNKVLQKQNEDIAFQKAEIMQQRETLHHLNSTKDKLFSVISHDLRAPFSAILQTMESIRTGDLSAIEQKEILDSFYQQVGLVNIMVNNLLTWAGSQQSGIKTDRETVNVTATINEVLQVSKFLAKNKRISLVNIYDTDKWVVADLNHVKIIFHNLIGNAIKFTPHGGTIEVYYTADEEYVAVHVKDNGIGILPQKMEKLFKVTGKDISGAGTNNEAGAGIGLGLIKQFVDANNGKLEVNSIPGEGSEFIVYLEKSDITTGI</sequence>
<evidence type="ECO:0000313" key="13">
    <source>
        <dbReference type="Proteomes" id="UP000215002"/>
    </source>
</evidence>
<dbReference type="SMART" id="SM00028">
    <property type="entry name" value="TPR"/>
    <property type="match status" value="5"/>
</dbReference>
<keyword evidence="6" id="KW-0902">Two-component regulatory system</keyword>
<dbReference type="InterPro" id="IPR036097">
    <property type="entry name" value="HisK_dim/P_sf"/>
</dbReference>
<dbReference type="InterPro" id="IPR003661">
    <property type="entry name" value="HisK_dim/P_dom"/>
</dbReference>
<dbReference type="InterPro" id="IPR050351">
    <property type="entry name" value="BphY/WalK/GraS-like"/>
</dbReference>
<keyword evidence="4" id="KW-0808">Transferase</keyword>
<dbReference type="PROSITE" id="PS50005">
    <property type="entry name" value="TPR"/>
    <property type="match status" value="1"/>
</dbReference>
<dbReference type="PRINTS" id="PR00344">
    <property type="entry name" value="BCTRLSENSOR"/>
</dbReference>
<dbReference type="EC" id="2.7.13.3" evidence="2"/>
<evidence type="ECO:0000256" key="9">
    <source>
        <dbReference type="SAM" id="Phobius"/>
    </source>
</evidence>
<keyword evidence="9" id="KW-0472">Membrane</keyword>
<dbReference type="SUPFAM" id="SSF55874">
    <property type="entry name" value="ATPase domain of HSP90 chaperone/DNA topoisomerase II/histidine kinase"/>
    <property type="match status" value="1"/>
</dbReference>
<dbReference type="InterPro" id="IPR005467">
    <property type="entry name" value="His_kinase_dom"/>
</dbReference>
<feature type="transmembrane region" description="Helical" evidence="9">
    <location>
        <begin position="364"/>
        <end position="382"/>
    </location>
</feature>
<gene>
    <name evidence="12" type="ORF">MuYL_0993</name>
</gene>
<dbReference type="SUPFAM" id="SSF48452">
    <property type="entry name" value="TPR-like"/>
    <property type="match status" value="2"/>
</dbReference>
<dbReference type="Proteomes" id="UP000215002">
    <property type="component" value="Chromosome"/>
</dbReference>
<feature type="signal peptide" evidence="10">
    <location>
        <begin position="1"/>
        <end position="25"/>
    </location>
</feature>
<dbReference type="Gene3D" id="3.30.565.10">
    <property type="entry name" value="Histidine kinase-like ATPase, C-terminal domain"/>
    <property type="match status" value="1"/>
</dbReference>
<feature type="repeat" description="TPR" evidence="7">
    <location>
        <begin position="211"/>
        <end position="244"/>
    </location>
</feature>
<dbReference type="AlphaFoldDB" id="A0A223NSR2"/>
<keyword evidence="9" id="KW-1133">Transmembrane helix</keyword>
<dbReference type="InterPro" id="IPR004358">
    <property type="entry name" value="Sig_transdc_His_kin-like_C"/>
</dbReference>
<keyword evidence="8" id="KW-0175">Coiled coil</keyword>
<dbReference type="Gene3D" id="1.10.287.130">
    <property type="match status" value="1"/>
</dbReference>
<dbReference type="EMBL" id="CP022743">
    <property type="protein sequence ID" value="ASU32893.1"/>
    <property type="molecule type" value="Genomic_DNA"/>
</dbReference>
<accession>A0A223NSR2</accession>
<name>A0A223NSR2_9SPHI</name>
<dbReference type="GO" id="GO:0000155">
    <property type="term" value="F:phosphorelay sensor kinase activity"/>
    <property type="evidence" value="ECO:0007669"/>
    <property type="project" value="InterPro"/>
</dbReference>
<feature type="domain" description="Histidine kinase" evidence="11">
    <location>
        <begin position="429"/>
        <end position="646"/>
    </location>
</feature>
<dbReference type="OrthoDB" id="9810447at2"/>
<dbReference type="Pfam" id="PF13181">
    <property type="entry name" value="TPR_8"/>
    <property type="match status" value="1"/>
</dbReference>
<evidence type="ECO:0000256" key="4">
    <source>
        <dbReference type="ARBA" id="ARBA00022679"/>
    </source>
</evidence>
<dbReference type="SUPFAM" id="SSF47384">
    <property type="entry name" value="Homodimeric domain of signal transducing histidine kinase"/>
    <property type="match status" value="1"/>
</dbReference>
<dbReference type="CDD" id="cd00075">
    <property type="entry name" value="HATPase"/>
    <property type="match status" value="1"/>
</dbReference>
<evidence type="ECO:0000313" key="12">
    <source>
        <dbReference type="EMBL" id="ASU32893.1"/>
    </source>
</evidence>
<dbReference type="SMART" id="SM00387">
    <property type="entry name" value="HATPase_c"/>
    <property type="match status" value="1"/>
</dbReference>
<evidence type="ECO:0000256" key="2">
    <source>
        <dbReference type="ARBA" id="ARBA00012438"/>
    </source>
</evidence>
<dbReference type="Gene3D" id="1.25.40.10">
    <property type="entry name" value="Tetratricopeptide repeat domain"/>
    <property type="match status" value="2"/>
</dbReference>
<evidence type="ECO:0000256" key="7">
    <source>
        <dbReference type="PROSITE-ProRule" id="PRU00339"/>
    </source>
</evidence>
<reference evidence="12 13" key="1">
    <citation type="submission" date="2017-08" db="EMBL/GenBank/DDBJ databases">
        <title>Complete genome sequence of Mucilaginibacter sp. strain BJC16-A31.</title>
        <authorList>
            <consortium name="Henan University of Science and Technology"/>
            <person name="You X."/>
        </authorList>
    </citation>
    <scope>NUCLEOTIDE SEQUENCE [LARGE SCALE GENOMIC DNA]</scope>
    <source>
        <strain evidence="12 13">BJC16-A31</strain>
    </source>
</reference>